<dbReference type="AlphaFoldDB" id="A0AAE1HRB9"/>
<dbReference type="EMBL" id="JAHWGI010001240">
    <property type="protein sequence ID" value="KAK3925913.1"/>
    <property type="molecule type" value="Genomic_DNA"/>
</dbReference>
<reference evidence="1" key="1">
    <citation type="submission" date="2021-07" db="EMBL/GenBank/DDBJ databases">
        <authorList>
            <person name="Catto M.A."/>
            <person name="Jacobson A."/>
            <person name="Kennedy G."/>
            <person name="Labadie P."/>
            <person name="Hunt B.G."/>
            <person name="Srinivasan R."/>
        </authorList>
    </citation>
    <scope>NUCLEOTIDE SEQUENCE</scope>
    <source>
        <strain evidence="1">PL_HMW_Pooled</strain>
        <tissue evidence="1">Head</tissue>
    </source>
</reference>
<feature type="non-terminal residue" evidence="1">
    <location>
        <position position="1"/>
    </location>
</feature>
<dbReference type="Proteomes" id="UP001219518">
    <property type="component" value="Unassembled WGS sequence"/>
</dbReference>
<protein>
    <submittedName>
        <fullName evidence="1">UPF0182 protein</fullName>
    </submittedName>
</protein>
<comment type="caution">
    <text evidence="1">The sequence shown here is derived from an EMBL/GenBank/DDBJ whole genome shotgun (WGS) entry which is preliminary data.</text>
</comment>
<gene>
    <name evidence="1" type="ORF">KUF71_014162</name>
</gene>
<name>A0AAE1HRB9_9NEOP</name>
<evidence type="ECO:0000313" key="1">
    <source>
        <dbReference type="EMBL" id="KAK3925913.1"/>
    </source>
</evidence>
<proteinExistence type="predicted"/>
<keyword evidence="2" id="KW-1185">Reference proteome</keyword>
<sequence>MLLWLEGASIFDIYDSTSKDNVYTFIDKIISCSSETLSEDLHGNADEYRFGIPYFPIKSFTILAPLPDDMDPEIVSKYKHKLQKIKGQFDDKHTVHLSFERFFNKVKMTEEKYLTAIR</sequence>
<evidence type="ECO:0000313" key="2">
    <source>
        <dbReference type="Proteomes" id="UP001219518"/>
    </source>
</evidence>
<accession>A0AAE1HRB9</accession>
<reference evidence="1" key="2">
    <citation type="journal article" date="2023" name="BMC Genomics">
        <title>Pest status, molecular evolution, and epigenetic factors derived from the genome assembly of Frankliniella fusca, a thysanopteran phytovirus vector.</title>
        <authorList>
            <person name="Catto M.A."/>
            <person name="Labadie P.E."/>
            <person name="Jacobson A.L."/>
            <person name="Kennedy G.G."/>
            <person name="Srinivasan R."/>
            <person name="Hunt B.G."/>
        </authorList>
    </citation>
    <scope>NUCLEOTIDE SEQUENCE</scope>
    <source>
        <strain evidence="1">PL_HMW_Pooled</strain>
    </source>
</reference>
<organism evidence="1 2">
    <name type="scientific">Frankliniella fusca</name>
    <dbReference type="NCBI Taxonomy" id="407009"/>
    <lineage>
        <taxon>Eukaryota</taxon>
        <taxon>Metazoa</taxon>
        <taxon>Ecdysozoa</taxon>
        <taxon>Arthropoda</taxon>
        <taxon>Hexapoda</taxon>
        <taxon>Insecta</taxon>
        <taxon>Pterygota</taxon>
        <taxon>Neoptera</taxon>
        <taxon>Paraneoptera</taxon>
        <taxon>Thysanoptera</taxon>
        <taxon>Terebrantia</taxon>
        <taxon>Thripoidea</taxon>
        <taxon>Thripidae</taxon>
        <taxon>Frankliniella</taxon>
    </lineage>
</organism>